<dbReference type="EMBL" id="PEYV01000046">
    <property type="protein sequence ID" value="PIS21454.1"/>
    <property type="molecule type" value="Genomic_DNA"/>
</dbReference>
<evidence type="ECO:0000313" key="2">
    <source>
        <dbReference type="EMBL" id="PIS21454.1"/>
    </source>
</evidence>
<comment type="caution">
    <text evidence="2">The sequence shown here is derived from an EMBL/GenBank/DDBJ whole genome shotgun (WGS) entry which is preliminary data.</text>
</comment>
<accession>A0A2H0X971</accession>
<gene>
    <name evidence="2" type="ORF">COT51_02710</name>
</gene>
<sequence length="296" mass="34925">MKMANDKNELQKSILKTLAYAEIFDFPLTSEETHRFLISGFSCSPEEIQRNLRDMRDMGELGEKEGYYFLEGKEEEIEERKKREIYSKEKLEKAKKITKYLKSIPFVKLIAVTGSLAVKNAKEEDDVDILIVTSAGRLWLTRLLVTTFLVLTNNYRRQKNIKNKICPNMYLDLNNLLVEPAFQNLFTAHEVAQIAPILNKEKTYERFIYENRWVKKYMGNMRWFGGYEGEEEKKRNAFWDTLEKLAFRFQYNLMKKKMTKEVVGEGFARFHPGDVSLKVLSEFAIRCKKWREEGEG</sequence>
<dbReference type="Proteomes" id="UP000231098">
    <property type="component" value="Unassembled WGS sequence"/>
</dbReference>
<organism evidence="2 3">
    <name type="scientific">candidate division WWE3 bacterium CG08_land_8_20_14_0_20_41_15</name>
    <dbReference type="NCBI Taxonomy" id="1975086"/>
    <lineage>
        <taxon>Bacteria</taxon>
        <taxon>Katanobacteria</taxon>
    </lineage>
</organism>
<dbReference type="SUPFAM" id="SSF81301">
    <property type="entry name" value="Nucleotidyltransferase"/>
    <property type="match status" value="1"/>
</dbReference>
<feature type="domain" description="Polymerase nucleotidyl transferase" evidence="1">
    <location>
        <begin position="95"/>
        <end position="196"/>
    </location>
</feature>
<reference evidence="3" key="1">
    <citation type="submission" date="2017-09" db="EMBL/GenBank/DDBJ databases">
        <title>Depth-based differentiation of microbial function through sediment-hosted aquifers and enrichment of novel symbionts in the deep terrestrial subsurface.</title>
        <authorList>
            <person name="Probst A.J."/>
            <person name="Ladd B."/>
            <person name="Jarett J.K."/>
            <person name="Geller-Mcgrath D.E."/>
            <person name="Sieber C.M.K."/>
            <person name="Emerson J.B."/>
            <person name="Anantharaman K."/>
            <person name="Thomas B.C."/>
            <person name="Malmstrom R."/>
            <person name="Stieglmeier M."/>
            <person name="Klingl A."/>
            <person name="Woyke T."/>
            <person name="Ryan C.M."/>
            <person name="Banfield J.F."/>
        </authorList>
    </citation>
    <scope>NUCLEOTIDE SEQUENCE [LARGE SCALE GENOMIC DNA]</scope>
</reference>
<name>A0A2H0X971_UNCKA</name>
<dbReference type="InterPro" id="IPR002934">
    <property type="entry name" value="Polymerase_NTP_transf_dom"/>
</dbReference>
<dbReference type="AlphaFoldDB" id="A0A2H0X971"/>
<evidence type="ECO:0000259" key="1">
    <source>
        <dbReference type="Pfam" id="PF01909"/>
    </source>
</evidence>
<dbReference type="InterPro" id="IPR043519">
    <property type="entry name" value="NT_sf"/>
</dbReference>
<proteinExistence type="predicted"/>
<dbReference type="Pfam" id="PF01909">
    <property type="entry name" value="NTP_transf_2"/>
    <property type="match status" value="1"/>
</dbReference>
<evidence type="ECO:0000313" key="3">
    <source>
        <dbReference type="Proteomes" id="UP000231098"/>
    </source>
</evidence>
<dbReference type="GO" id="GO:0016779">
    <property type="term" value="F:nucleotidyltransferase activity"/>
    <property type="evidence" value="ECO:0007669"/>
    <property type="project" value="InterPro"/>
</dbReference>
<protein>
    <recommendedName>
        <fullName evidence="1">Polymerase nucleotidyl transferase domain-containing protein</fullName>
    </recommendedName>
</protein>